<dbReference type="Gene3D" id="1.25.10.10">
    <property type="entry name" value="Leucine-rich Repeat Variant"/>
    <property type="match status" value="1"/>
</dbReference>
<feature type="domain" description="U-box" evidence="7">
    <location>
        <begin position="5"/>
        <end position="80"/>
    </location>
</feature>
<dbReference type="PANTHER" id="PTHR22849:SF164">
    <property type="entry name" value="U-BOX DOMAIN-CONTAINING PROTEIN"/>
    <property type="match status" value="1"/>
</dbReference>
<dbReference type="InterPro" id="IPR045210">
    <property type="entry name" value="RING-Ubox_PUB"/>
</dbReference>
<gene>
    <name evidence="8" type="ORF">SI8410_18021566</name>
</gene>
<evidence type="ECO:0000259" key="7">
    <source>
        <dbReference type="PROSITE" id="PS51698"/>
    </source>
</evidence>
<accession>A0A7I8LNM7</accession>
<dbReference type="UniPathway" id="UPA00143"/>
<dbReference type="CDD" id="cd16664">
    <property type="entry name" value="RING-Ubox_PUB"/>
    <property type="match status" value="1"/>
</dbReference>
<dbReference type="SUPFAM" id="SSF48371">
    <property type="entry name" value="ARM repeat"/>
    <property type="match status" value="1"/>
</dbReference>
<dbReference type="EC" id="2.3.2.27" evidence="6"/>
<name>A0A7I8LNM7_SPIIN</name>
<keyword evidence="3 6" id="KW-0808">Transferase</keyword>
<keyword evidence="9" id="KW-1185">Reference proteome</keyword>
<dbReference type="InterPro" id="IPR016024">
    <property type="entry name" value="ARM-type_fold"/>
</dbReference>
<dbReference type="GO" id="GO:0016567">
    <property type="term" value="P:protein ubiquitination"/>
    <property type="evidence" value="ECO:0007669"/>
    <property type="project" value="UniProtKB-UniRule"/>
</dbReference>
<comment type="catalytic activity">
    <reaction evidence="1 6">
        <text>S-ubiquitinyl-[E2 ubiquitin-conjugating enzyme]-L-cysteine + [acceptor protein]-L-lysine = [E2 ubiquitin-conjugating enzyme]-L-cysteine + N(6)-ubiquitinyl-[acceptor protein]-L-lysine.</text>
        <dbReference type="EC" id="2.3.2.27"/>
    </reaction>
</comment>
<evidence type="ECO:0000256" key="3">
    <source>
        <dbReference type="ARBA" id="ARBA00022679"/>
    </source>
</evidence>
<organism evidence="8 9">
    <name type="scientific">Spirodela intermedia</name>
    <name type="common">Intermediate duckweed</name>
    <dbReference type="NCBI Taxonomy" id="51605"/>
    <lineage>
        <taxon>Eukaryota</taxon>
        <taxon>Viridiplantae</taxon>
        <taxon>Streptophyta</taxon>
        <taxon>Embryophyta</taxon>
        <taxon>Tracheophyta</taxon>
        <taxon>Spermatophyta</taxon>
        <taxon>Magnoliopsida</taxon>
        <taxon>Liliopsida</taxon>
        <taxon>Araceae</taxon>
        <taxon>Lemnoideae</taxon>
        <taxon>Spirodela</taxon>
    </lineage>
</organism>
<dbReference type="PANTHER" id="PTHR22849">
    <property type="entry name" value="WDSAM1 PROTEIN"/>
    <property type="match status" value="1"/>
</dbReference>
<evidence type="ECO:0000256" key="2">
    <source>
        <dbReference type="ARBA" id="ARBA00004906"/>
    </source>
</evidence>
<evidence type="ECO:0000256" key="6">
    <source>
        <dbReference type="RuleBase" id="RU369093"/>
    </source>
</evidence>
<dbReference type="GO" id="GO:0061630">
    <property type="term" value="F:ubiquitin protein ligase activity"/>
    <property type="evidence" value="ECO:0007669"/>
    <property type="project" value="UniProtKB-UniRule"/>
</dbReference>
<dbReference type="AlphaFoldDB" id="A0A7I8LNM7"/>
<comment type="pathway">
    <text evidence="2 6">Protein modification; protein ubiquitination.</text>
</comment>
<dbReference type="Pfam" id="PF25598">
    <property type="entry name" value="ARM_PUB"/>
    <property type="match status" value="1"/>
</dbReference>
<evidence type="ECO:0000313" key="8">
    <source>
        <dbReference type="EMBL" id="CAA7410888.1"/>
    </source>
</evidence>
<dbReference type="InterPro" id="IPR058678">
    <property type="entry name" value="ARM_PUB"/>
</dbReference>
<evidence type="ECO:0000256" key="4">
    <source>
        <dbReference type="ARBA" id="ARBA00022786"/>
    </source>
</evidence>
<dbReference type="SMART" id="SM00504">
    <property type="entry name" value="Ubox"/>
    <property type="match status" value="1"/>
</dbReference>
<dbReference type="InterPro" id="IPR011989">
    <property type="entry name" value="ARM-like"/>
</dbReference>
<feature type="repeat" description="ARM" evidence="5">
    <location>
        <begin position="279"/>
        <end position="323"/>
    </location>
</feature>
<dbReference type="PROSITE" id="PS51698">
    <property type="entry name" value="U_BOX"/>
    <property type="match status" value="1"/>
</dbReference>
<dbReference type="Proteomes" id="UP000663760">
    <property type="component" value="Chromosome 18"/>
</dbReference>
<dbReference type="PROSITE" id="PS50176">
    <property type="entry name" value="ARM_REPEAT"/>
    <property type="match status" value="1"/>
</dbReference>
<dbReference type="OrthoDB" id="10064100at2759"/>
<evidence type="ECO:0000256" key="5">
    <source>
        <dbReference type="PROSITE-ProRule" id="PRU00259"/>
    </source>
</evidence>
<dbReference type="InterPro" id="IPR000225">
    <property type="entry name" value="Armadillo"/>
</dbReference>
<dbReference type="InterPro" id="IPR045185">
    <property type="entry name" value="PUB22/23/24-like"/>
</dbReference>
<protein>
    <recommendedName>
        <fullName evidence="6 7">U-box domain-containing protein</fullName>
        <ecNumber evidence="6">2.3.2.27</ecNumber>
    </recommendedName>
    <alternativeName>
        <fullName evidence="6">RING-type E3 ubiquitin transferase PUB</fullName>
    </alternativeName>
</protein>
<evidence type="ECO:0000256" key="1">
    <source>
        <dbReference type="ARBA" id="ARBA00000900"/>
    </source>
</evidence>
<sequence length="412" mass="44076">MDGSEIPPFFVCPISLQVMEDPVTLCTGVSYDRESISRWLSAYRQATCPVTNQPIADKTLTPNTTLLRLIHSWAAAKAATTHRLPLAAAPPRAVVDVSAILALAGELRRPEGQLSAMRRIKELVQENGEYRDFMEETGVTSLVSQLVTKPPPPEGCGSLLNNAVAISDEATSLLYLMSPPAAILKKLSEIRNGELIRSLSSILQRGSYQARVHSILLLRTIFMAVDGNFKADLQADLFDGAVEILKDQNCDRAASVAALSVLAEVAPHGRNRVKAVESGAVAALVELLAEEKGEGRKCEAMLALLEQLSRRAEGRAALVSHAAGVAAVAGKLLSGSAAADGKAVRILLLLCRSCGGRALVEEMAAVGATEKLVALARQQEGNSKTREKAKEILAINLDSWRRSPCFPANFVP</sequence>
<keyword evidence="4 6" id="KW-0833">Ubl conjugation pathway</keyword>
<proteinExistence type="predicted"/>
<dbReference type="InterPro" id="IPR003613">
    <property type="entry name" value="Ubox_domain"/>
</dbReference>
<dbReference type="Pfam" id="PF04564">
    <property type="entry name" value="U-box"/>
    <property type="match status" value="1"/>
</dbReference>
<dbReference type="Gene3D" id="3.30.40.10">
    <property type="entry name" value="Zinc/RING finger domain, C3HC4 (zinc finger)"/>
    <property type="match status" value="1"/>
</dbReference>
<evidence type="ECO:0000313" key="9">
    <source>
        <dbReference type="Proteomes" id="UP000663760"/>
    </source>
</evidence>
<dbReference type="InterPro" id="IPR013083">
    <property type="entry name" value="Znf_RING/FYVE/PHD"/>
</dbReference>
<reference evidence="8" key="1">
    <citation type="submission" date="2020-02" db="EMBL/GenBank/DDBJ databases">
        <authorList>
            <person name="Scholz U."/>
            <person name="Mascher M."/>
            <person name="Fiebig A."/>
        </authorList>
    </citation>
    <scope>NUCLEOTIDE SEQUENCE</scope>
</reference>
<dbReference type="SUPFAM" id="SSF57850">
    <property type="entry name" value="RING/U-box"/>
    <property type="match status" value="1"/>
</dbReference>
<comment type="function">
    <text evidence="6">Functions as an E3 ubiquitin ligase.</text>
</comment>
<dbReference type="EMBL" id="LR746281">
    <property type="protein sequence ID" value="CAA7410888.1"/>
    <property type="molecule type" value="Genomic_DNA"/>
</dbReference>